<accession>A0AAV6HAT0</accession>
<keyword evidence="1" id="KW-0732">Signal</keyword>
<evidence type="ECO:0000313" key="2">
    <source>
        <dbReference type="EMBL" id="KAG5282667.1"/>
    </source>
</evidence>
<reference evidence="2" key="1">
    <citation type="submission" date="2020-10" db="EMBL/GenBank/DDBJ databases">
        <title>Chromosome-scale genome assembly of the Allis shad, Alosa alosa.</title>
        <authorList>
            <person name="Margot Z."/>
            <person name="Christophe K."/>
            <person name="Cabau C."/>
            <person name="Louis A."/>
            <person name="Berthelot C."/>
            <person name="Parey E."/>
            <person name="Roest Crollius H."/>
            <person name="Montfort J."/>
            <person name="Robinson-Rechavi M."/>
            <person name="Bucao C."/>
            <person name="Bouchez O."/>
            <person name="Gislard M."/>
            <person name="Lluch J."/>
            <person name="Milhes M."/>
            <person name="Lampietro C."/>
            <person name="Lopez Roques C."/>
            <person name="Donnadieu C."/>
            <person name="Braasch I."/>
            <person name="Desvignes T."/>
            <person name="Postlethwait J."/>
            <person name="Bobe J."/>
            <person name="Guiguen Y."/>
        </authorList>
    </citation>
    <scope>NUCLEOTIDE SEQUENCE</scope>
    <source>
        <strain evidence="2">M-15738</strain>
        <tissue evidence="2">Blood</tissue>
    </source>
</reference>
<dbReference type="EMBL" id="JADWDJ010000004">
    <property type="protein sequence ID" value="KAG5282667.1"/>
    <property type="molecule type" value="Genomic_DNA"/>
</dbReference>
<evidence type="ECO:0000313" key="3">
    <source>
        <dbReference type="Proteomes" id="UP000823561"/>
    </source>
</evidence>
<keyword evidence="3" id="KW-1185">Reference proteome</keyword>
<organism evidence="2 3">
    <name type="scientific">Alosa alosa</name>
    <name type="common">allis shad</name>
    <dbReference type="NCBI Taxonomy" id="278164"/>
    <lineage>
        <taxon>Eukaryota</taxon>
        <taxon>Metazoa</taxon>
        <taxon>Chordata</taxon>
        <taxon>Craniata</taxon>
        <taxon>Vertebrata</taxon>
        <taxon>Euteleostomi</taxon>
        <taxon>Actinopterygii</taxon>
        <taxon>Neopterygii</taxon>
        <taxon>Teleostei</taxon>
        <taxon>Clupei</taxon>
        <taxon>Clupeiformes</taxon>
        <taxon>Clupeoidei</taxon>
        <taxon>Clupeidae</taxon>
        <taxon>Alosa</taxon>
    </lineage>
</organism>
<evidence type="ECO:0000256" key="1">
    <source>
        <dbReference type="SAM" id="SignalP"/>
    </source>
</evidence>
<name>A0AAV6HAT0_9TELE</name>
<proteinExistence type="predicted"/>
<dbReference type="AlphaFoldDB" id="A0AAV6HAT0"/>
<gene>
    <name evidence="2" type="ORF">AALO_G00058530</name>
</gene>
<dbReference type="Proteomes" id="UP000823561">
    <property type="component" value="Chromosome 4"/>
</dbReference>
<feature type="chain" id="PRO_5043596595" description="Secreted protein" evidence="1">
    <location>
        <begin position="18"/>
        <end position="176"/>
    </location>
</feature>
<sequence length="176" mass="19264">MNVLYFCVSVLCVCVCAVCVSVLCVCVRVCVCVCVSVCLCCVCVRACVCVCVCLGCKGATPPPLCDGWVLLGFGEHLFFLKNIGCVVRLHSSEDRLHRHRLLLNRSHRHRLLRLHGECVLLAEDEGGGVHQPPYQPTDGHAGAQQVDLQQPPAPTLRHQLTGKWKHLLHALHLGLG</sequence>
<comment type="caution">
    <text evidence="2">The sequence shown here is derived from an EMBL/GenBank/DDBJ whole genome shotgun (WGS) entry which is preliminary data.</text>
</comment>
<feature type="signal peptide" evidence="1">
    <location>
        <begin position="1"/>
        <end position="17"/>
    </location>
</feature>
<protein>
    <recommendedName>
        <fullName evidence="4">Secreted protein</fullName>
    </recommendedName>
</protein>
<evidence type="ECO:0008006" key="4">
    <source>
        <dbReference type="Google" id="ProtNLM"/>
    </source>
</evidence>